<dbReference type="AlphaFoldDB" id="A0A2T1HQE2"/>
<dbReference type="GO" id="GO:0004386">
    <property type="term" value="F:helicase activity"/>
    <property type="evidence" value="ECO:0007669"/>
    <property type="project" value="UniProtKB-KW"/>
</dbReference>
<reference evidence="3" key="1">
    <citation type="submission" date="2018-03" db="EMBL/GenBank/DDBJ databases">
        <authorList>
            <person name="Sun L."/>
            <person name="Liu H."/>
            <person name="Chen W."/>
            <person name="Huang K."/>
            <person name="Liu W."/>
            <person name="Gao X."/>
        </authorList>
    </citation>
    <scope>NUCLEOTIDE SEQUENCE [LARGE SCALE GENOMIC DNA]</scope>
    <source>
        <strain evidence="3">SH9</strain>
    </source>
</reference>
<gene>
    <name evidence="2" type="ORF">SLNSH_16390</name>
</gene>
<evidence type="ECO:0000313" key="2">
    <source>
        <dbReference type="EMBL" id="PSC03856.1"/>
    </source>
</evidence>
<name>A0A2T1HQE2_9HYPH</name>
<dbReference type="InterPro" id="IPR038726">
    <property type="entry name" value="PDDEXK_AddAB-type"/>
</dbReference>
<organism evidence="2 3">
    <name type="scientific">Alsobacter soli</name>
    <dbReference type="NCBI Taxonomy" id="2109933"/>
    <lineage>
        <taxon>Bacteria</taxon>
        <taxon>Pseudomonadati</taxon>
        <taxon>Pseudomonadota</taxon>
        <taxon>Alphaproteobacteria</taxon>
        <taxon>Hyphomicrobiales</taxon>
        <taxon>Alsobacteraceae</taxon>
        <taxon>Alsobacter</taxon>
    </lineage>
</organism>
<dbReference type="EMBL" id="PVZS01000019">
    <property type="protein sequence ID" value="PSC03856.1"/>
    <property type="molecule type" value="Genomic_DNA"/>
</dbReference>
<dbReference type="InterPro" id="IPR011604">
    <property type="entry name" value="PDDEXK-like_dom_sf"/>
</dbReference>
<dbReference type="RefSeq" id="WP_196240271.1">
    <property type="nucleotide sequence ID" value="NZ_PVZS01000019.1"/>
</dbReference>
<comment type="caution">
    <text evidence="2">The sequence shown here is derived from an EMBL/GenBank/DDBJ whole genome shotgun (WGS) entry which is preliminary data.</text>
</comment>
<keyword evidence="2" id="KW-0378">Hydrolase</keyword>
<keyword evidence="2" id="KW-0067">ATP-binding</keyword>
<sequence>LVHALLEALPACPPAHRRAAAERLVDARAAGLDAGLRSRLVDDVLAILDAPELAPLFGPGSRAEAPIAGALRLADGAPYPVSGQIDRLAVTADAVLVADFKTGAPGPGDSVPEPYVAQLAVYRALLAQLYPDRPVRCLLVWTAGPKAVEIEGPALDAALARIKPA</sequence>
<evidence type="ECO:0000313" key="3">
    <source>
        <dbReference type="Proteomes" id="UP000239772"/>
    </source>
</evidence>
<accession>A0A2T1HQE2</accession>
<protein>
    <submittedName>
        <fullName evidence="2">Double-strand break repair helicase AddA</fullName>
    </submittedName>
</protein>
<keyword evidence="3" id="KW-1185">Reference proteome</keyword>
<evidence type="ECO:0000259" key="1">
    <source>
        <dbReference type="Pfam" id="PF12705"/>
    </source>
</evidence>
<dbReference type="Pfam" id="PF12705">
    <property type="entry name" value="PDDEXK_1"/>
    <property type="match status" value="1"/>
</dbReference>
<keyword evidence="2" id="KW-0547">Nucleotide-binding</keyword>
<feature type="non-terminal residue" evidence="2">
    <location>
        <position position="1"/>
    </location>
</feature>
<feature type="domain" description="PD-(D/E)XK endonuclease-like" evidence="1">
    <location>
        <begin position="1"/>
        <end position="141"/>
    </location>
</feature>
<keyword evidence="2" id="KW-0347">Helicase</keyword>
<dbReference type="Gene3D" id="3.90.320.10">
    <property type="match status" value="1"/>
</dbReference>
<proteinExistence type="predicted"/>
<dbReference type="Proteomes" id="UP000239772">
    <property type="component" value="Unassembled WGS sequence"/>
</dbReference>